<dbReference type="AlphaFoldDB" id="A0ABD6E486"/>
<dbReference type="Proteomes" id="UP001608902">
    <property type="component" value="Unassembled WGS sequence"/>
</dbReference>
<feature type="compositionally biased region" description="Basic and acidic residues" evidence="1">
    <location>
        <begin position="161"/>
        <end position="182"/>
    </location>
</feature>
<keyword evidence="3" id="KW-1185">Reference proteome</keyword>
<name>A0ABD6E486_9BILA</name>
<feature type="region of interest" description="Disordered" evidence="1">
    <location>
        <begin position="28"/>
        <end position="50"/>
    </location>
</feature>
<feature type="region of interest" description="Disordered" evidence="1">
    <location>
        <begin position="160"/>
        <end position="190"/>
    </location>
</feature>
<evidence type="ECO:0000313" key="3">
    <source>
        <dbReference type="Proteomes" id="UP001608902"/>
    </source>
</evidence>
<evidence type="ECO:0000313" key="2">
    <source>
        <dbReference type="EMBL" id="MFH4974759.1"/>
    </source>
</evidence>
<proteinExistence type="predicted"/>
<dbReference type="EMBL" id="JBGFUD010000550">
    <property type="protein sequence ID" value="MFH4974759.1"/>
    <property type="molecule type" value="Genomic_DNA"/>
</dbReference>
<sequence length="227" mass="25281">MKFGDALVNMVGDLATMHRTPDVHLRKLKDFDRRSSPSPTTTSATLPRSFGRRHSLNLTIGIPEGLPQFNNDHNNMRRGSSVDCLDGRQSHSSTASYVDSGRRQSEPILRVLNNSLHSKLQKLKNRSSLACMIESDESEELNRSRKSSKQTYVGIGAEMSKPFDDRTHDDSDNHHLRVDHGQHQRSASCPSEVIPRMTTASHRGSVICIDENETSIVDSSSLQSTTV</sequence>
<feature type="region of interest" description="Disordered" evidence="1">
    <location>
        <begin position="62"/>
        <end position="102"/>
    </location>
</feature>
<protein>
    <submittedName>
        <fullName evidence="2">Uncharacterized protein</fullName>
    </submittedName>
</protein>
<comment type="caution">
    <text evidence="2">The sequence shown here is derived from an EMBL/GenBank/DDBJ whole genome shotgun (WGS) entry which is preliminary data.</text>
</comment>
<feature type="compositionally biased region" description="Low complexity" evidence="1">
    <location>
        <begin position="36"/>
        <end position="49"/>
    </location>
</feature>
<reference evidence="2 3" key="1">
    <citation type="submission" date="2024-08" db="EMBL/GenBank/DDBJ databases">
        <title>Gnathostoma spinigerum genome.</title>
        <authorList>
            <person name="Gonzalez-Bertolin B."/>
            <person name="Monzon S."/>
            <person name="Zaballos A."/>
            <person name="Jimenez P."/>
            <person name="Dekumyoy P."/>
            <person name="Varona S."/>
            <person name="Cuesta I."/>
            <person name="Sumanam S."/>
            <person name="Adisakwattana P."/>
            <person name="Gasser R.B."/>
            <person name="Hernandez-Gonzalez A."/>
            <person name="Young N.D."/>
            <person name="Perteguer M.J."/>
        </authorList>
    </citation>
    <scope>NUCLEOTIDE SEQUENCE [LARGE SCALE GENOMIC DNA]</scope>
    <source>
        <strain evidence="2">AL3</strain>
        <tissue evidence="2">Liver</tissue>
    </source>
</reference>
<accession>A0ABD6E486</accession>
<organism evidence="2 3">
    <name type="scientific">Gnathostoma spinigerum</name>
    <dbReference type="NCBI Taxonomy" id="75299"/>
    <lineage>
        <taxon>Eukaryota</taxon>
        <taxon>Metazoa</taxon>
        <taxon>Ecdysozoa</taxon>
        <taxon>Nematoda</taxon>
        <taxon>Chromadorea</taxon>
        <taxon>Rhabditida</taxon>
        <taxon>Spirurina</taxon>
        <taxon>Gnathostomatomorpha</taxon>
        <taxon>Gnathostomatoidea</taxon>
        <taxon>Gnathostomatidae</taxon>
        <taxon>Gnathostoma</taxon>
    </lineage>
</organism>
<gene>
    <name evidence="2" type="ORF">AB6A40_001468</name>
</gene>
<evidence type="ECO:0000256" key="1">
    <source>
        <dbReference type="SAM" id="MobiDB-lite"/>
    </source>
</evidence>